<reference evidence="7" key="2">
    <citation type="submission" date="2020-04" db="EMBL/GenBank/DDBJ databases">
        <authorList>
            <consortium name="NCBI Genome Project"/>
        </authorList>
    </citation>
    <scope>NUCLEOTIDE SEQUENCE</scope>
    <source>
        <strain evidence="7">CBS 342.82</strain>
    </source>
</reference>
<dbReference type="GO" id="GO:0009102">
    <property type="term" value="P:biotin biosynthetic process"/>
    <property type="evidence" value="ECO:0007669"/>
    <property type="project" value="TreeGrafter"/>
</dbReference>
<evidence type="ECO:0000256" key="1">
    <source>
        <dbReference type="ARBA" id="ARBA00001933"/>
    </source>
</evidence>
<gene>
    <name evidence="7" type="ORF">K489DRAFT_394575</name>
</gene>
<dbReference type="GeneID" id="54364608"/>
<name>A0A6J3M4U1_9PEZI</name>
<dbReference type="AlphaFoldDB" id="A0A6J3M4U1"/>
<comment type="similarity">
    <text evidence="2">Belongs to the class-II pyridoxal-phosphate-dependent aminotransferase family. BioF subfamily.</text>
</comment>
<proteinExistence type="inferred from homology"/>
<dbReference type="Proteomes" id="UP000504637">
    <property type="component" value="Unplaced"/>
</dbReference>
<evidence type="ECO:0000259" key="5">
    <source>
        <dbReference type="Pfam" id="PF00155"/>
    </source>
</evidence>
<reference evidence="7" key="3">
    <citation type="submission" date="2025-08" db="UniProtKB">
        <authorList>
            <consortium name="RefSeq"/>
        </authorList>
    </citation>
    <scope>IDENTIFICATION</scope>
    <source>
        <strain evidence="7">CBS 342.82</strain>
    </source>
</reference>
<dbReference type="InterPro" id="IPR015424">
    <property type="entry name" value="PyrdxlP-dep_Trfase"/>
</dbReference>
<dbReference type="PANTHER" id="PTHR13693:SF77">
    <property type="entry name" value="8-AMINO-7-OXONONANOATE SYNTHASE"/>
    <property type="match status" value="1"/>
</dbReference>
<dbReference type="InterPro" id="IPR015421">
    <property type="entry name" value="PyrdxlP-dep_Trfase_major"/>
</dbReference>
<sequence>MVDAKQLVEWFPNKKAKAPGMKNANVFYRNLEEALDIKRAENATFTIRKNEPNPRSMDFSTLDFLHLSKSGLIRQPFLDELSAHPDFHLGAGGSRLLNGNNAYTDEAEKEIAEFHSGETSLLFHSGFEANVAIMVSVPRPGDAIVFDELVHASMHEGMQTSKALCKKSFKHNDTESFREVLLEIRESEQMIREGKRSILVALESLYSMDGDLCPLKELIEIGGEIFPDGNIQFFVDEAHTTGVFGHQGRGFVNELGLEHKVAIRMHTYGKALACTGASVVCNDTVRDTLVNTARCFIYSTAPSFPMVAAIKAGYYLMRSGQTEALQDNIRHNVKHFCKTMSEHEIWDEANDEGILRIPNMDDWENNPMITQVMPVMTRQRYTKFLCYHLQLQSLNCFPIDYPVVPRGFNRLRIVFHATNTEAEVEHLANSICEWAQEMLLLEESGKGGVRIPSAARQVNEAHAAAELGRAGVPSGP</sequence>
<keyword evidence="6" id="KW-1185">Reference proteome</keyword>
<dbReference type="RefSeq" id="XP_033459949.1">
    <property type="nucleotide sequence ID" value="XM_033606808.1"/>
</dbReference>
<dbReference type="SUPFAM" id="SSF53383">
    <property type="entry name" value="PLP-dependent transferases"/>
    <property type="match status" value="1"/>
</dbReference>
<accession>A0A6J3M4U1</accession>
<evidence type="ECO:0000256" key="3">
    <source>
        <dbReference type="ARBA" id="ARBA00022679"/>
    </source>
</evidence>
<dbReference type="GO" id="GO:0030170">
    <property type="term" value="F:pyridoxal phosphate binding"/>
    <property type="evidence" value="ECO:0007669"/>
    <property type="project" value="InterPro"/>
</dbReference>
<reference evidence="7" key="1">
    <citation type="submission" date="2020-01" db="EMBL/GenBank/DDBJ databases">
        <authorList>
            <consortium name="DOE Joint Genome Institute"/>
            <person name="Haridas S."/>
            <person name="Albert R."/>
            <person name="Binder M."/>
            <person name="Bloem J."/>
            <person name="Labutti K."/>
            <person name="Salamov A."/>
            <person name="Andreopoulos B."/>
            <person name="Baker S.E."/>
            <person name="Barry K."/>
            <person name="Bills G."/>
            <person name="Bluhm B.H."/>
            <person name="Cannon C."/>
            <person name="Castanera R."/>
            <person name="Culley D.E."/>
            <person name="Daum C."/>
            <person name="Ezra D."/>
            <person name="Gonzalez J.B."/>
            <person name="Henrissat B."/>
            <person name="Kuo A."/>
            <person name="Liang C."/>
            <person name="Lipzen A."/>
            <person name="Lutzoni F."/>
            <person name="Magnuson J."/>
            <person name="Mondo S."/>
            <person name="Nolan M."/>
            <person name="Ohm R."/>
            <person name="Pangilinan J."/>
            <person name="Park H.-J."/>
            <person name="Ramirez L."/>
            <person name="Alfaro M."/>
            <person name="Sun H."/>
            <person name="Tritt A."/>
            <person name="Yoshinaga Y."/>
            <person name="Zwiers L.-H."/>
            <person name="Turgeon B.G."/>
            <person name="Goodwin S.B."/>
            <person name="Spatafora J.W."/>
            <person name="Crous P.W."/>
            <person name="Grigoriev I.V."/>
        </authorList>
    </citation>
    <scope>NUCLEOTIDE SEQUENCE</scope>
    <source>
        <strain evidence="7">CBS 342.82</strain>
    </source>
</reference>
<dbReference type="Gene3D" id="3.40.640.10">
    <property type="entry name" value="Type I PLP-dependent aspartate aminotransferase-like (Major domain)"/>
    <property type="match status" value="1"/>
</dbReference>
<evidence type="ECO:0000256" key="4">
    <source>
        <dbReference type="ARBA" id="ARBA00022898"/>
    </source>
</evidence>
<dbReference type="PANTHER" id="PTHR13693">
    <property type="entry name" value="CLASS II AMINOTRANSFERASE/8-AMINO-7-OXONONANOATE SYNTHASE"/>
    <property type="match status" value="1"/>
</dbReference>
<evidence type="ECO:0000256" key="2">
    <source>
        <dbReference type="ARBA" id="ARBA00010008"/>
    </source>
</evidence>
<keyword evidence="7" id="KW-0032">Aminotransferase</keyword>
<feature type="domain" description="Aminotransferase class I/classII large" evidence="5">
    <location>
        <begin position="82"/>
        <end position="431"/>
    </location>
</feature>
<protein>
    <submittedName>
        <fullName evidence="7">Class II aminotransferase/8-amino-7-oxononanoate synthase</fullName>
    </submittedName>
</protein>
<dbReference type="InterPro" id="IPR004839">
    <property type="entry name" value="Aminotransferase_I/II_large"/>
</dbReference>
<comment type="cofactor">
    <cofactor evidence="1">
        <name>pyridoxal 5'-phosphate</name>
        <dbReference type="ChEBI" id="CHEBI:597326"/>
    </cofactor>
</comment>
<evidence type="ECO:0000313" key="6">
    <source>
        <dbReference type="Proteomes" id="UP000504637"/>
    </source>
</evidence>
<dbReference type="Pfam" id="PF00155">
    <property type="entry name" value="Aminotran_1_2"/>
    <property type="match status" value="1"/>
</dbReference>
<keyword evidence="4" id="KW-0663">Pyridoxal phosphate</keyword>
<organism evidence="7">
    <name type="scientific">Dissoconium aciculare CBS 342.82</name>
    <dbReference type="NCBI Taxonomy" id="1314786"/>
    <lineage>
        <taxon>Eukaryota</taxon>
        <taxon>Fungi</taxon>
        <taxon>Dikarya</taxon>
        <taxon>Ascomycota</taxon>
        <taxon>Pezizomycotina</taxon>
        <taxon>Dothideomycetes</taxon>
        <taxon>Dothideomycetidae</taxon>
        <taxon>Mycosphaerellales</taxon>
        <taxon>Dissoconiaceae</taxon>
        <taxon>Dissoconium</taxon>
    </lineage>
</organism>
<evidence type="ECO:0000313" key="7">
    <source>
        <dbReference type="RefSeq" id="XP_033459949.1"/>
    </source>
</evidence>
<dbReference type="InterPro" id="IPR050087">
    <property type="entry name" value="AON_synthase_class-II"/>
</dbReference>
<dbReference type="Gene3D" id="3.90.1150.10">
    <property type="entry name" value="Aspartate Aminotransferase, domain 1"/>
    <property type="match status" value="1"/>
</dbReference>
<dbReference type="InterPro" id="IPR015422">
    <property type="entry name" value="PyrdxlP-dep_Trfase_small"/>
</dbReference>
<dbReference type="GO" id="GO:0008483">
    <property type="term" value="F:transaminase activity"/>
    <property type="evidence" value="ECO:0007669"/>
    <property type="project" value="UniProtKB-KW"/>
</dbReference>
<dbReference type="OrthoDB" id="2382073at2759"/>
<keyword evidence="3" id="KW-0808">Transferase</keyword>